<keyword evidence="1" id="KW-0472">Membrane</keyword>
<comment type="caution">
    <text evidence="2">The sequence shown here is derived from an EMBL/GenBank/DDBJ whole genome shotgun (WGS) entry which is preliminary data.</text>
</comment>
<gene>
    <name evidence="2" type="ORF">PENSTE_c011G00839</name>
</gene>
<dbReference type="EMBL" id="MLKD01000011">
    <property type="protein sequence ID" value="OQE21733.1"/>
    <property type="molecule type" value="Genomic_DNA"/>
</dbReference>
<reference evidence="3" key="1">
    <citation type="journal article" date="2017" name="Nat. Microbiol.">
        <title>Global analysis of biosynthetic gene clusters reveals vast potential of secondary metabolite production in Penicillium species.</title>
        <authorList>
            <person name="Nielsen J.C."/>
            <person name="Grijseels S."/>
            <person name="Prigent S."/>
            <person name="Ji B."/>
            <person name="Dainat J."/>
            <person name="Nielsen K.F."/>
            <person name="Frisvad J.C."/>
            <person name="Workman M."/>
            <person name="Nielsen J."/>
        </authorList>
    </citation>
    <scope>NUCLEOTIDE SEQUENCE [LARGE SCALE GENOMIC DNA]</scope>
    <source>
        <strain evidence="3">IBT 24891</strain>
    </source>
</reference>
<name>A0A1V6T7K8_9EURO</name>
<evidence type="ECO:0000256" key="1">
    <source>
        <dbReference type="SAM" id="Phobius"/>
    </source>
</evidence>
<accession>A0A1V6T7K8</accession>
<dbReference type="Proteomes" id="UP000191285">
    <property type="component" value="Unassembled WGS sequence"/>
</dbReference>
<evidence type="ECO:0000313" key="3">
    <source>
        <dbReference type="Proteomes" id="UP000191285"/>
    </source>
</evidence>
<keyword evidence="1" id="KW-1133">Transmembrane helix</keyword>
<dbReference type="OrthoDB" id="4430381at2759"/>
<dbReference type="AlphaFoldDB" id="A0A1V6T7K8"/>
<proteinExistence type="predicted"/>
<feature type="transmembrane region" description="Helical" evidence="1">
    <location>
        <begin position="63"/>
        <end position="83"/>
    </location>
</feature>
<sequence>MDEGSLLNGLWSILSSIFGVVTLLLSYFLSFLGLLVSPFWYLISGLFAIVLWPLRIFLKFEAILLFISGAVLTGVIVGLFLYFTGDTLTQLLRLYPSPESSPTTESLAPKDEPYDWQSSFRDEHYMSSTILEEEETSQVSE</sequence>
<keyword evidence="1" id="KW-0812">Transmembrane</keyword>
<protein>
    <submittedName>
        <fullName evidence="2">Uncharacterized protein</fullName>
    </submittedName>
</protein>
<organism evidence="2 3">
    <name type="scientific">Penicillium steckii</name>
    <dbReference type="NCBI Taxonomy" id="303698"/>
    <lineage>
        <taxon>Eukaryota</taxon>
        <taxon>Fungi</taxon>
        <taxon>Dikarya</taxon>
        <taxon>Ascomycota</taxon>
        <taxon>Pezizomycotina</taxon>
        <taxon>Eurotiomycetes</taxon>
        <taxon>Eurotiomycetidae</taxon>
        <taxon>Eurotiales</taxon>
        <taxon>Aspergillaceae</taxon>
        <taxon>Penicillium</taxon>
    </lineage>
</organism>
<evidence type="ECO:0000313" key="2">
    <source>
        <dbReference type="EMBL" id="OQE21733.1"/>
    </source>
</evidence>
<feature type="transmembrane region" description="Helical" evidence="1">
    <location>
        <begin position="12"/>
        <end position="32"/>
    </location>
</feature>
<keyword evidence="3" id="KW-1185">Reference proteome</keyword>
<feature type="transmembrane region" description="Helical" evidence="1">
    <location>
        <begin position="39"/>
        <end position="57"/>
    </location>
</feature>